<accession>A0ABT6W3M7</accession>
<proteinExistence type="predicted"/>
<evidence type="ECO:0000313" key="2">
    <source>
        <dbReference type="Proteomes" id="UP001156398"/>
    </source>
</evidence>
<gene>
    <name evidence="1" type="ORF">POF43_019635</name>
</gene>
<protein>
    <recommendedName>
        <fullName evidence="3">VWA domain-containing protein</fullName>
    </recommendedName>
</protein>
<dbReference type="SUPFAM" id="SSF53300">
    <property type="entry name" value="vWA-like"/>
    <property type="match status" value="1"/>
</dbReference>
<dbReference type="Proteomes" id="UP001156398">
    <property type="component" value="Unassembled WGS sequence"/>
</dbReference>
<dbReference type="RefSeq" id="WP_271324510.1">
    <property type="nucleotide sequence ID" value="NZ_JAAGKO020000028.1"/>
</dbReference>
<dbReference type="EMBL" id="JAAGKO020000028">
    <property type="protein sequence ID" value="MDI5964909.1"/>
    <property type="molecule type" value="Genomic_DNA"/>
</dbReference>
<reference evidence="1 2" key="1">
    <citation type="submission" date="2023-05" db="EMBL/GenBank/DDBJ databases">
        <title>Streptantibioticus silvisoli sp. nov., acidotolerant actinomycetes 1 from pine litter.</title>
        <authorList>
            <person name="Swiecimska M."/>
            <person name="Golinska P."/>
            <person name="Sangal V."/>
            <person name="Wachnowicz B."/>
            <person name="Goodfellow M."/>
        </authorList>
    </citation>
    <scope>NUCLEOTIDE SEQUENCE [LARGE SCALE GENOMIC DNA]</scope>
    <source>
        <strain evidence="1 2">SL54</strain>
    </source>
</reference>
<keyword evidence="2" id="KW-1185">Reference proteome</keyword>
<organism evidence="1 2">
    <name type="scientific">Streptantibioticus silvisoli</name>
    <dbReference type="NCBI Taxonomy" id="2705255"/>
    <lineage>
        <taxon>Bacteria</taxon>
        <taxon>Bacillati</taxon>
        <taxon>Actinomycetota</taxon>
        <taxon>Actinomycetes</taxon>
        <taxon>Kitasatosporales</taxon>
        <taxon>Streptomycetaceae</taxon>
        <taxon>Streptantibioticus</taxon>
    </lineage>
</organism>
<sequence length="165" mass="16558">MGIAVDVSCSMGAATGPIASAAWILARACALTDPEARSATVAYGRSLNPITAPGRVPKKVTEFDATATGHDIGGAIDALAAGVGLARPGAARLLVIASDGYYRNEERAAGTARVARLRAAGCAMLWLAFAPDPTPFPGITVLELTDPAQAATAIGQAATRALAAT</sequence>
<name>A0ABT6W3M7_9ACTN</name>
<evidence type="ECO:0008006" key="3">
    <source>
        <dbReference type="Google" id="ProtNLM"/>
    </source>
</evidence>
<comment type="caution">
    <text evidence="1">The sequence shown here is derived from an EMBL/GenBank/DDBJ whole genome shotgun (WGS) entry which is preliminary data.</text>
</comment>
<dbReference type="InterPro" id="IPR036465">
    <property type="entry name" value="vWFA_dom_sf"/>
</dbReference>
<evidence type="ECO:0000313" key="1">
    <source>
        <dbReference type="EMBL" id="MDI5964909.1"/>
    </source>
</evidence>